<gene>
    <name evidence="1" type="primary">121</name>
    <name evidence="1" type="ORF">PBI_121Q_121</name>
</gene>
<protein>
    <submittedName>
        <fullName evidence="1">Uncharacterized protein</fullName>
    </submittedName>
</protein>
<dbReference type="GeneID" id="22111161"/>
<dbReference type="RefSeq" id="YP_009101714.1">
    <property type="nucleotide sequence ID" value="NC_025447.1"/>
</dbReference>
<evidence type="ECO:0000313" key="2">
    <source>
        <dbReference type="Proteomes" id="UP000029889"/>
    </source>
</evidence>
<proteinExistence type="predicted"/>
<reference evidence="1 2" key="1">
    <citation type="submission" date="2014-09" db="EMBL/GenBank/DDBJ databases">
        <authorList>
            <person name="Lapin J.S."/>
            <person name="Pope W.H."/>
            <person name="Hua J."/>
            <person name="Ford M.E."/>
            <person name="Conway J.F."/>
            <person name="Hatfull G.F."/>
            <person name="Hendrix R.W."/>
        </authorList>
    </citation>
    <scope>NUCLEOTIDE SEQUENCE [LARGE SCALE GENOMIC DNA]</scope>
</reference>
<accession>A0A097EX45</accession>
<organism evidence="1 2">
    <name type="scientific">Escherichia phage 121Q</name>
    <dbReference type="NCBI Taxonomy" id="1555202"/>
    <lineage>
        <taxon>Viruses</taxon>
        <taxon>Duplodnaviria</taxon>
        <taxon>Heunggongvirae</taxon>
        <taxon>Uroviricota</taxon>
        <taxon>Caudoviricetes</taxon>
        <taxon>Asteriusvirus</taxon>
        <taxon>Asteriusvirus av121Q</taxon>
    </lineage>
</organism>
<dbReference type="KEGG" id="vg:22111161"/>
<dbReference type="Proteomes" id="UP000029889">
    <property type="component" value="Segment"/>
</dbReference>
<name>A0A097EX45_9CAUD</name>
<dbReference type="EMBL" id="KM507819">
    <property type="protein sequence ID" value="AIT14017.1"/>
    <property type="molecule type" value="Genomic_DNA"/>
</dbReference>
<keyword evidence="2" id="KW-1185">Reference proteome</keyword>
<evidence type="ECO:0000313" key="1">
    <source>
        <dbReference type="EMBL" id="AIT14017.1"/>
    </source>
</evidence>
<sequence length="60" mass="7560">MTHEEWMYKQHKEHDCFGNGIRQVHYDILKDINLFIKYVLDENKHWFIYEIAYRNSNKQK</sequence>